<evidence type="ECO:0000256" key="4">
    <source>
        <dbReference type="ARBA" id="ARBA00022643"/>
    </source>
</evidence>
<feature type="domain" description="Nitroreductase" evidence="6">
    <location>
        <begin position="74"/>
        <end position="152"/>
    </location>
</feature>
<dbReference type="Gene3D" id="3.40.109.10">
    <property type="entry name" value="NADH Oxidase"/>
    <property type="match status" value="1"/>
</dbReference>
<dbReference type="Pfam" id="PF00881">
    <property type="entry name" value="Nitroreductase"/>
    <property type="match status" value="2"/>
</dbReference>
<evidence type="ECO:0000256" key="5">
    <source>
        <dbReference type="ARBA" id="ARBA00023002"/>
    </source>
</evidence>
<dbReference type="Proteomes" id="UP000657006">
    <property type="component" value="Unassembled WGS sequence"/>
</dbReference>
<evidence type="ECO:0000259" key="6">
    <source>
        <dbReference type="Pfam" id="PF00881"/>
    </source>
</evidence>
<feature type="domain" description="Nitroreductase" evidence="6">
    <location>
        <begin position="8"/>
        <end position="63"/>
    </location>
</feature>
<comment type="similarity">
    <text evidence="2">Belongs to the nitroreductase family.</text>
</comment>
<reference evidence="7" key="1">
    <citation type="submission" date="2020-08" db="EMBL/GenBank/DDBJ databases">
        <title>Genome public.</title>
        <authorList>
            <person name="Liu C."/>
            <person name="Sun Q."/>
        </authorList>
    </citation>
    <scope>NUCLEOTIDE SEQUENCE</scope>
    <source>
        <strain evidence="7">NSJ-32</strain>
    </source>
</reference>
<evidence type="ECO:0000256" key="2">
    <source>
        <dbReference type="ARBA" id="ARBA00007118"/>
    </source>
</evidence>
<evidence type="ECO:0000256" key="1">
    <source>
        <dbReference type="ARBA" id="ARBA00001917"/>
    </source>
</evidence>
<evidence type="ECO:0000313" key="7">
    <source>
        <dbReference type="EMBL" id="MBC8544668.1"/>
    </source>
</evidence>
<proteinExistence type="inferred from homology"/>
<comment type="cofactor">
    <cofactor evidence="1">
        <name>FMN</name>
        <dbReference type="ChEBI" id="CHEBI:58210"/>
    </cofactor>
</comment>
<protein>
    <submittedName>
        <fullName evidence="7">Nitroreductase family protein</fullName>
    </submittedName>
</protein>
<evidence type="ECO:0000313" key="8">
    <source>
        <dbReference type="Proteomes" id="UP000657006"/>
    </source>
</evidence>
<dbReference type="AlphaFoldDB" id="A0A926I2M9"/>
<keyword evidence="5" id="KW-0560">Oxidoreductase</keyword>
<dbReference type="PANTHER" id="PTHR43673:SF2">
    <property type="entry name" value="NITROREDUCTASE"/>
    <property type="match status" value="1"/>
</dbReference>
<name>A0A926I2M9_9FIRM</name>
<dbReference type="SUPFAM" id="SSF55469">
    <property type="entry name" value="FMN-dependent nitroreductase-like"/>
    <property type="match status" value="1"/>
</dbReference>
<dbReference type="RefSeq" id="WP_177717428.1">
    <property type="nucleotide sequence ID" value="NZ_JACRSQ010000027.1"/>
</dbReference>
<organism evidence="7 8">
    <name type="scientific">Bianquea renquensis</name>
    <dbReference type="NCBI Taxonomy" id="2763661"/>
    <lineage>
        <taxon>Bacteria</taxon>
        <taxon>Bacillati</taxon>
        <taxon>Bacillota</taxon>
        <taxon>Clostridia</taxon>
        <taxon>Eubacteriales</taxon>
        <taxon>Bianqueaceae</taxon>
        <taxon>Bianquea</taxon>
    </lineage>
</organism>
<dbReference type="EMBL" id="JACRSQ010000027">
    <property type="protein sequence ID" value="MBC8544668.1"/>
    <property type="molecule type" value="Genomic_DNA"/>
</dbReference>
<dbReference type="PANTHER" id="PTHR43673">
    <property type="entry name" value="NAD(P)H NITROREDUCTASE YDGI-RELATED"/>
    <property type="match status" value="1"/>
</dbReference>
<keyword evidence="8" id="KW-1185">Reference proteome</keyword>
<sequence>MNDVIKTIAARRSIRNYTAQPVSPEQLDILLQCAINAPSARNLQPRYFTVLERPDEIQELADGIARSRGMERPLHNAPTVIVISGATDSSWAVTDCSLSAQNIMLAAESLGLGTCFIGCGTPFWNSPEGDAFADKIQVPKGYHPLFAMTVGYPAESPESTPRNQDVISIRA</sequence>
<keyword evidence="3" id="KW-0285">Flavoprotein</keyword>
<evidence type="ECO:0000256" key="3">
    <source>
        <dbReference type="ARBA" id="ARBA00022630"/>
    </source>
</evidence>
<dbReference type="InterPro" id="IPR000415">
    <property type="entry name" value="Nitroreductase-like"/>
</dbReference>
<dbReference type="GO" id="GO:0016491">
    <property type="term" value="F:oxidoreductase activity"/>
    <property type="evidence" value="ECO:0007669"/>
    <property type="project" value="UniProtKB-KW"/>
</dbReference>
<gene>
    <name evidence="7" type="ORF">H8730_14060</name>
</gene>
<dbReference type="InterPro" id="IPR029479">
    <property type="entry name" value="Nitroreductase"/>
</dbReference>
<comment type="caution">
    <text evidence="7">The sequence shown here is derived from an EMBL/GenBank/DDBJ whole genome shotgun (WGS) entry which is preliminary data.</text>
</comment>
<keyword evidence="4" id="KW-0288">FMN</keyword>
<accession>A0A926I2M9</accession>